<dbReference type="InterPro" id="IPR055259">
    <property type="entry name" value="YkvP/CgeB_Glyco_trans-like"/>
</dbReference>
<gene>
    <name evidence="4" type="ORF">OMP40_39400</name>
</gene>
<feature type="compositionally biased region" description="Basic and acidic residues" evidence="1">
    <location>
        <begin position="383"/>
        <end position="396"/>
    </location>
</feature>
<reference evidence="4" key="1">
    <citation type="submission" date="2022-10" db="EMBL/GenBank/DDBJ databases">
        <title>Comparative genomic analysis of Cohnella hashimotonis sp. nov., isolated from the International Space Station.</title>
        <authorList>
            <person name="Simpson A."/>
            <person name="Venkateswaran K."/>
        </authorList>
    </citation>
    <scope>NUCLEOTIDE SEQUENCE</scope>
    <source>
        <strain evidence="4">DSM 28161</strain>
    </source>
</reference>
<dbReference type="Proteomes" id="UP001153404">
    <property type="component" value="Unassembled WGS sequence"/>
</dbReference>
<evidence type="ECO:0000256" key="1">
    <source>
        <dbReference type="SAM" id="MobiDB-lite"/>
    </source>
</evidence>
<keyword evidence="4" id="KW-0328">Glycosyltransferase</keyword>
<name>A0A9X4L198_9BACL</name>
<comment type="caution">
    <text evidence="4">The sequence shown here is derived from an EMBL/GenBank/DDBJ whole genome shotgun (WGS) entry which is preliminary data.</text>
</comment>
<dbReference type="GO" id="GO:0016757">
    <property type="term" value="F:glycosyltransferase activity"/>
    <property type="evidence" value="ECO:0007669"/>
    <property type="project" value="UniProtKB-KW"/>
</dbReference>
<evidence type="ECO:0000313" key="5">
    <source>
        <dbReference type="Proteomes" id="UP001153404"/>
    </source>
</evidence>
<dbReference type="AlphaFoldDB" id="A0A9X4L198"/>
<accession>A0A9X4L198</accession>
<dbReference type="SUPFAM" id="SSF53756">
    <property type="entry name" value="UDP-Glycosyltransferase/glycogen phosphorylase"/>
    <property type="match status" value="1"/>
</dbReference>
<proteinExistence type="predicted"/>
<sequence length="402" mass="46620">MPYKRGHRGRRIRRRLRPGPYLASGRRQGWLEGWRLGACRRIAEATPPPSVRRRPWRVMYVPQGFDAIDQGVVAALGETTHLIVSPQAEMLTYAENYRPDAVLVMNGLHTFPANQREQIEGIRRLGIKTAIWFVDDPYVSEDSAAIAPSYDYVFTHERSCVPQYEELGCEKAYHLPLAAHQELFRPMAVEEAYRTDICFIGVAFWNRVELFDSIVDYLKDKKVLIAGSHWDRMRHYDRLSKFVRSGWIEVPETVKYYNGAKIVINMHRTTEPLSDNKNTHRWEGHSVNPRTFEIASCGTLQLTDLRPELPEYYRLGEEMASFSNPRELTEIVDYYLRNEEERLKVAARGYRRTRAEHTFVGRVTRLLDTIGLADPEKPPAGGGKHDWLRSSECAEKKRPRCR</sequence>
<dbReference type="EC" id="2.4.-.-" evidence="4"/>
<dbReference type="InterPro" id="IPR024542">
    <property type="entry name" value="YkvP_N"/>
</dbReference>
<dbReference type="Pfam" id="PF12996">
    <property type="entry name" value="DUF3880"/>
    <property type="match status" value="1"/>
</dbReference>
<dbReference type="EMBL" id="JAPDIA010000009">
    <property type="protein sequence ID" value="MDG0814683.1"/>
    <property type="molecule type" value="Genomic_DNA"/>
</dbReference>
<feature type="region of interest" description="Disordered" evidence="1">
    <location>
        <begin position="372"/>
        <end position="402"/>
    </location>
</feature>
<keyword evidence="4" id="KW-0808">Transferase</keyword>
<organism evidence="4 5">
    <name type="scientific">Cohnella rhizosphaerae</name>
    <dbReference type="NCBI Taxonomy" id="1457232"/>
    <lineage>
        <taxon>Bacteria</taxon>
        <taxon>Bacillati</taxon>
        <taxon>Bacillota</taxon>
        <taxon>Bacilli</taxon>
        <taxon>Bacillales</taxon>
        <taxon>Paenibacillaceae</taxon>
        <taxon>Cohnella</taxon>
    </lineage>
</organism>
<dbReference type="RefSeq" id="WP_277539649.1">
    <property type="nucleotide sequence ID" value="NZ_JAPDIA010000009.1"/>
</dbReference>
<evidence type="ECO:0000259" key="3">
    <source>
        <dbReference type="Pfam" id="PF13524"/>
    </source>
</evidence>
<keyword evidence="5" id="KW-1185">Reference proteome</keyword>
<feature type="domain" description="Spore protein YkvP/CgeB glycosyl transferase-like" evidence="3">
    <location>
        <begin position="213"/>
        <end position="368"/>
    </location>
</feature>
<evidence type="ECO:0000259" key="2">
    <source>
        <dbReference type="Pfam" id="PF12996"/>
    </source>
</evidence>
<evidence type="ECO:0000313" key="4">
    <source>
        <dbReference type="EMBL" id="MDG0814683.1"/>
    </source>
</evidence>
<feature type="domain" description="Spore protein YkvP N-terminal" evidence="2">
    <location>
        <begin position="131"/>
        <end position="202"/>
    </location>
</feature>
<dbReference type="Pfam" id="PF13524">
    <property type="entry name" value="Glyco_trans_1_2"/>
    <property type="match status" value="1"/>
</dbReference>
<protein>
    <submittedName>
        <fullName evidence="4">Glycosyltransferase</fullName>
        <ecNumber evidence="4">2.4.-.-</ecNumber>
    </submittedName>
</protein>